<dbReference type="PANTHER" id="PTHR43848">
    <property type="entry name" value="PUTRESCINE TRANSPORT SYSTEM PERMEASE PROTEIN POTI"/>
    <property type="match status" value="1"/>
</dbReference>
<accession>A0A6J6NKR5</accession>
<protein>
    <submittedName>
        <fullName evidence="10">Unannotated protein</fullName>
    </submittedName>
</protein>
<keyword evidence="4" id="KW-1003">Cell membrane</keyword>
<feature type="domain" description="ABC transmembrane type-1" evidence="9">
    <location>
        <begin position="66"/>
        <end position="257"/>
    </location>
</feature>
<gene>
    <name evidence="10" type="ORF">UFOPK2366_00527</name>
</gene>
<evidence type="ECO:0000313" key="10">
    <source>
        <dbReference type="EMBL" id="CAB4686816.1"/>
    </source>
</evidence>
<evidence type="ECO:0000256" key="5">
    <source>
        <dbReference type="ARBA" id="ARBA00022692"/>
    </source>
</evidence>
<evidence type="ECO:0000256" key="3">
    <source>
        <dbReference type="ARBA" id="ARBA00022448"/>
    </source>
</evidence>
<proteinExistence type="inferred from homology"/>
<feature type="transmembrane region" description="Helical" evidence="8">
    <location>
        <begin position="140"/>
        <end position="159"/>
    </location>
</feature>
<dbReference type="GO" id="GO:0005886">
    <property type="term" value="C:plasma membrane"/>
    <property type="evidence" value="ECO:0007669"/>
    <property type="project" value="UniProtKB-SubCell"/>
</dbReference>
<dbReference type="PROSITE" id="PS50928">
    <property type="entry name" value="ABC_TM1"/>
    <property type="match status" value="1"/>
</dbReference>
<dbReference type="EMBL" id="CAEZXM010000074">
    <property type="protein sequence ID" value="CAB4686816.1"/>
    <property type="molecule type" value="Genomic_DNA"/>
</dbReference>
<feature type="transmembrane region" description="Helical" evidence="8">
    <location>
        <begin position="70"/>
        <end position="92"/>
    </location>
</feature>
<organism evidence="10">
    <name type="scientific">freshwater metagenome</name>
    <dbReference type="NCBI Taxonomy" id="449393"/>
    <lineage>
        <taxon>unclassified sequences</taxon>
        <taxon>metagenomes</taxon>
        <taxon>ecological metagenomes</taxon>
    </lineage>
</organism>
<sequence>MKRKPKLLASFTALYVLWSMLPVAIAVLFSFNSGRSRSTWQGFSLRWYWGDPFSSVWHDDSLLRALRNSLVLAALTILVATPLGVGLALGLTRWRGKPARVANGILLLPLVTPELVVGTALFLVVTNSYTFLDLGRPAQLVGHVTFSLSYVVIVVRGRLLSIGPDLEEAARDLGASPFQAVRMVIVPLLTPAIFASAVLVFATSIDDFVASSLLSSGAGSETVPVKIYGSVRGGATPALNALATIMLSVSMLALVVVFAIMRVMRRRQGDTNAGENSLKELASW</sequence>
<feature type="transmembrane region" description="Helical" evidence="8">
    <location>
        <begin position="180"/>
        <end position="205"/>
    </location>
</feature>
<keyword evidence="7 8" id="KW-0472">Membrane</keyword>
<dbReference type="CDD" id="cd06261">
    <property type="entry name" value="TM_PBP2"/>
    <property type="match status" value="1"/>
</dbReference>
<dbReference type="InterPro" id="IPR000515">
    <property type="entry name" value="MetI-like"/>
</dbReference>
<dbReference type="GO" id="GO:0055085">
    <property type="term" value="P:transmembrane transport"/>
    <property type="evidence" value="ECO:0007669"/>
    <property type="project" value="InterPro"/>
</dbReference>
<dbReference type="SUPFAM" id="SSF161098">
    <property type="entry name" value="MetI-like"/>
    <property type="match status" value="1"/>
</dbReference>
<dbReference type="Gene3D" id="1.10.3720.10">
    <property type="entry name" value="MetI-like"/>
    <property type="match status" value="1"/>
</dbReference>
<keyword evidence="6 8" id="KW-1133">Transmembrane helix</keyword>
<dbReference type="PANTHER" id="PTHR43848:SF2">
    <property type="entry name" value="PUTRESCINE TRANSPORT SYSTEM PERMEASE PROTEIN POTI"/>
    <property type="match status" value="1"/>
</dbReference>
<feature type="transmembrane region" description="Helical" evidence="8">
    <location>
        <begin position="238"/>
        <end position="260"/>
    </location>
</feature>
<name>A0A6J6NKR5_9ZZZZ</name>
<reference evidence="10" key="1">
    <citation type="submission" date="2020-05" db="EMBL/GenBank/DDBJ databases">
        <authorList>
            <person name="Chiriac C."/>
            <person name="Salcher M."/>
            <person name="Ghai R."/>
            <person name="Kavagutti S V."/>
        </authorList>
    </citation>
    <scope>NUCLEOTIDE SEQUENCE</scope>
</reference>
<evidence type="ECO:0000256" key="1">
    <source>
        <dbReference type="ARBA" id="ARBA00004651"/>
    </source>
</evidence>
<dbReference type="InterPro" id="IPR051789">
    <property type="entry name" value="Bact_Polyamine_Transport"/>
</dbReference>
<dbReference type="Pfam" id="PF00528">
    <property type="entry name" value="BPD_transp_1"/>
    <property type="match status" value="1"/>
</dbReference>
<evidence type="ECO:0000256" key="6">
    <source>
        <dbReference type="ARBA" id="ARBA00022989"/>
    </source>
</evidence>
<evidence type="ECO:0000256" key="4">
    <source>
        <dbReference type="ARBA" id="ARBA00022475"/>
    </source>
</evidence>
<dbReference type="AlphaFoldDB" id="A0A6J6NKR5"/>
<feature type="transmembrane region" description="Helical" evidence="8">
    <location>
        <begin position="104"/>
        <end position="125"/>
    </location>
</feature>
<evidence type="ECO:0000256" key="2">
    <source>
        <dbReference type="ARBA" id="ARBA00007069"/>
    </source>
</evidence>
<keyword evidence="5 8" id="KW-0812">Transmembrane</keyword>
<comment type="subcellular location">
    <subcellularLocation>
        <location evidence="1">Cell membrane</location>
        <topology evidence="1">Multi-pass membrane protein</topology>
    </subcellularLocation>
</comment>
<evidence type="ECO:0000256" key="8">
    <source>
        <dbReference type="SAM" id="Phobius"/>
    </source>
</evidence>
<evidence type="ECO:0000259" key="9">
    <source>
        <dbReference type="PROSITE" id="PS50928"/>
    </source>
</evidence>
<keyword evidence="3" id="KW-0813">Transport</keyword>
<dbReference type="InterPro" id="IPR035906">
    <property type="entry name" value="MetI-like_sf"/>
</dbReference>
<comment type="similarity">
    <text evidence="2">Belongs to the binding-protein-dependent transport system permease family. CysTW subfamily.</text>
</comment>
<evidence type="ECO:0000256" key="7">
    <source>
        <dbReference type="ARBA" id="ARBA00023136"/>
    </source>
</evidence>